<sequence length="62" mass="6854">MNVTLSTVRRLTSKQWGTQPSILLWAISSYVFGLYSSPTAPDTLLDRTHVRARCSSSPPSQS</sequence>
<gene>
    <name evidence="1" type="ORF">GALMADRAFT_259546</name>
</gene>
<protein>
    <submittedName>
        <fullName evidence="1">Uncharacterized protein</fullName>
    </submittedName>
</protein>
<dbReference type="HOGENOM" id="CLU_2904343_0_0_1"/>
<keyword evidence="2" id="KW-1185">Reference proteome</keyword>
<organism evidence="1 2">
    <name type="scientific">Galerina marginata (strain CBS 339.88)</name>
    <dbReference type="NCBI Taxonomy" id="685588"/>
    <lineage>
        <taxon>Eukaryota</taxon>
        <taxon>Fungi</taxon>
        <taxon>Dikarya</taxon>
        <taxon>Basidiomycota</taxon>
        <taxon>Agaricomycotina</taxon>
        <taxon>Agaricomycetes</taxon>
        <taxon>Agaricomycetidae</taxon>
        <taxon>Agaricales</taxon>
        <taxon>Agaricineae</taxon>
        <taxon>Strophariaceae</taxon>
        <taxon>Galerina</taxon>
    </lineage>
</organism>
<reference evidence="2" key="1">
    <citation type="journal article" date="2014" name="Proc. Natl. Acad. Sci. U.S.A.">
        <title>Extensive sampling of basidiomycete genomes demonstrates inadequacy of the white-rot/brown-rot paradigm for wood decay fungi.</title>
        <authorList>
            <person name="Riley R."/>
            <person name="Salamov A.A."/>
            <person name="Brown D.W."/>
            <person name="Nagy L.G."/>
            <person name="Floudas D."/>
            <person name="Held B.W."/>
            <person name="Levasseur A."/>
            <person name="Lombard V."/>
            <person name="Morin E."/>
            <person name="Otillar R."/>
            <person name="Lindquist E.A."/>
            <person name="Sun H."/>
            <person name="LaButti K.M."/>
            <person name="Schmutz J."/>
            <person name="Jabbour D."/>
            <person name="Luo H."/>
            <person name="Baker S.E."/>
            <person name="Pisabarro A.G."/>
            <person name="Walton J.D."/>
            <person name="Blanchette R.A."/>
            <person name="Henrissat B."/>
            <person name="Martin F."/>
            <person name="Cullen D."/>
            <person name="Hibbett D.S."/>
            <person name="Grigoriev I.V."/>
        </authorList>
    </citation>
    <scope>NUCLEOTIDE SEQUENCE [LARGE SCALE GENOMIC DNA]</scope>
    <source>
        <strain evidence="2">CBS 339.88</strain>
    </source>
</reference>
<dbReference type="Proteomes" id="UP000027222">
    <property type="component" value="Unassembled WGS sequence"/>
</dbReference>
<evidence type="ECO:0000313" key="2">
    <source>
        <dbReference type="Proteomes" id="UP000027222"/>
    </source>
</evidence>
<evidence type="ECO:0000313" key="1">
    <source>
        <dbReference type="EMBL" id="KDR66256.1"/>
    </source>
</evidence>
<dbReference type="EMBL" id="KL142425">
    <property type="protein sequence ID" value="KDR66256.1"/>
    <property type="molecule type" value="Genomic_DNA"/>
</dbReference>
<proteinExistence type="predicted"/>
<accession>A0A067S617</accession>
<dbReference type="AlphaFoldDB" id="A0A067S617"/>
<name>A0A067S617_GALM3</name>